<dbReference type="Proteomes" id="UP001057134">
    <property type="component" value="Chromosome"/>
</dbReference>
<gene>
    <name evidence="3" type="primary">cheY_2</name>
    <name evidence="3" type="ORF">SK3146_03061</name>
</gene>
<dbReference type="RefSeq" id="WP_249865832.1">
    <property type="nucleotide sequence ID" value="NZ_CP027059.1"/>
</dbReference>
<dbReference type="PROSITE" id="PS50110">
    <property type="entry name" value="RESPONSE_REGULATORY"/>
    <property type="match status" value="1"/>
</dbReference>
<dbReference type="SMART" id="SM00448">
    <property type="entry name" value="REC"/>
    <property type="match status" value="1"/>
</dbReference>
<evidence type="ECO:0000256" key="1">
    <source>
        <dbReference type="PROSITE-ProRule" id="PRU00169"/>
    </source>
</evidence>
<reference evidence="3" key="1">
    <citation type="submission" date="2018-02" db="EMBL/GenBank/DDBJ databases">
        <authorList>
            <person name="Kim S.-K."/>
            <person name="Jung H.-I."/>
            <person name="Lee S.-W."/>
        </authorList>
    </citation>
    <scope>NUCLEOTIDE SEQUENCE</scope>
    <source>
        <strain evidence="3">SK3146</strain>
    </source>
</reference>
<name>A0ABY4RQ75_9BACL</name>
<dbReference type="SUPFAM" id="SSF52172">
    <property type="entry name" value="CheY-like"/>
    <property type="match status" value="1"/>
</dbReference>
<evidence type="ECO:0000313" key="3">
    <source>
        <dbReference type="EMBL" id="UQZ83854.1"/>
    </source>
</evidence>
<dbReference type="PANTHER" id="PTHR43228">
    <property type="entry name" value="TWO-COMPONENT RESPONSE REGULATOR"/>
    <property type="match status" value="1"/>
</dbReference>
<sequence>MADILVVDDAAFLRKMLGDILIAMGHRIVGEASDGETAVQLYKKLSPDLVTMDITMPEMDGIEALKRIRSYDLCAKVVICSAMGQQNMVIDAIYAGAKDFIVKPFSTDRVQAAVAKVLEP</sequence>
<proteinExistence type="predicted"/>
<dbReference type="CDD" id="cd17542">
    <property type="entry name" value="REC_CheY"/>
    <property type="match status" value="1"/>
</dbReference>
<evidence type="ECO:0000259" key="2">
    <source>
        <dbReference type="PROSITE" id="PS50110"/>
    </source>
</evidence>
<keyword evidence="1" id="KW-0597">Phosphoprotein</keyword>
<keyword evidence="4" id="KW-1185">Reference proteome</keyword>
<dbReference type="PANTHER" id="PTHR43228:SF1">
    <property type="entry name" value="TWO-COMPONENT RESPONSE REGULATOR ARR22"/>
    <property type="match status" value="1"/>
</dbReference>
<dbReference type="InterPro" id="IPR001789">
    <property type="entry name" value="Sig_transdc_resp-reg_receiver"/>
</dbReference>
<feature type="modified residue" description="4-aspartylphosphate" evidence="1">
    <location>
        <position position="53"/>
    </location>
</feature>
<dbReference type="EMBL" id="CP027059">
    <property type="protein sequence ID" value="UQZ83854.1"/>
    <property type="molecule type" value="Genomic_DNA"/>
</dbReference>
<dbReference type="InterPro" id="IPR052048">
    <property type="entry name" value="ST_Response_Regulator"/>
</dbReference>
<reference evidence="3" key="2">
    <citation type="journal article" date="2021" name="J Anim Sci Technol">
        <title>Complete genome sequence of Paenibacillus konkukensis sp. nov. SK3146 as a potential probiotic strain.</title>
        <authorList>
            <person name="Jung H.I."/>
            <person name="Park S."/>
            <person name="Niu K.M."/>
            <person name="Lee S.W."/>
            <person name="Kothari D."/>
            <person name="Yi K.J."/>
            <person name="Kim S.K."/>
        </authorList>
    </citation>
    <scope>NUCLEOTIDE SEQUENCE</scope>
    <source>
        <strain evidence="3">SK3146</strain>
    </source>
</reference>
<accession>A0ABY4RQ75</accession>
<protein>
    <submittedName>
        <fullName evidence="3">Chemotaxis protein CheY</fullName>
    </submittedName>
</protein>
<organism evidence="3 4">
    <name type="scientific">Paenibacillus konkukensis</name>
    <dbReference type="NCBI Taxonomy" id="2020716"/>
    <lineage>
        <taxon>Bacteria</taxon>
        <taxon>Bacillati</taxon>
        <taxon>Bacillota</taxon>
        <taxon>Bacilli</taxon>
        <taxon>Bacillales</taxon>
        <taxon>Paenibacillaceae</taxon>
        <taxon>Paenibacillus</taxon>
    </lineage>
</organism>
<feature type="domain" description="Response regulatory" evidence="2">
    <location>
        <begin position="3"/>
        <end position="118"/>
    </location>
</feature>
<dbReference type="Pfam" id="PF00072">
    <property type="entry name" value="Response_reg"/>
    <property type="match status" value="1"/>
</dbReference>
<dbReference type="InterPro" id="IPR011006">
    <property type="entry name" value="CheY-like_superfamily"/>
</dbReference>
<dbReference type="Gene3D" id="3.40.50.2300">
    <property type="match status" value="1"/>
</dbReference>
<evidence type="ECO:0000313" key="4">
    <source>
        <dbReference type="Proteomes" id="UP001057134"/>
    </source>
</evidence>